<keyword evidence="4 6" id="KW-1133">Transmembrane helix</keyword>
<feature type="transmembrane region" description="Helical" evidence="6">
    <location>
        <begin position="381"/>
        <end position="400"/>
    </location>
</feature>
<keyword evidence="2" id="KW-1003">Cell membrane</keyword>
<feature type="transmembrane region" description="Helical" evidence="6">
    <location>
        <begin position="12"/>
        <end position="32"/>
    </location>
</feature>
<feature type="transmembrane region" description="Helical" evidence="6">
    <location>
        <begin position="342"/>
        <end position="361"/>
    </location>
</feature>
<protein>
    <submittedName>
        <fullName evidence="8">Sugar phosphate permease</fullName>
    </submittedName>
</protein>
<evidence type="ECO:0000256" key="1">
    <source>
        <dbReference type="ARBA" id="ARBA00004651"/>
    </source>
</evidence>
<feature type="transmembrane region" description="Helical" evidence="6">
    <location>
        <begin position="98"/>
        <end position="120"/>
    </location>
</feature>
<evidence type="ECO:0000313" key="9">
    <source>
        <dbReference type="Proteomes" id="UP000184603"/>
    </source>
</evidence>
<feature type="transmembrane region" description="Helical" evidence="6">
    <location>
        <begin position="217"/>
        <end position="237"/>
    </location>
</feature>
<organism evidence="8 9">
    <name type="scientific">Desulfopila aestuarii DSM 18488</name>
    <dbReference type="NCBI Taxonomy" id="1121416"/>
    <lineage>
        <taxon>Bacteria</taxon>
        <taxon>Pseudomonadati</taxon>
        <taxon>Thermodesulfobacteriota</taxon>
        <taxon>Desulfobulbia</taxon>
        <taxon>Desulfobulbales</taxon>
        <taxon>Desulfocapsaceae</taxon>
        <taxon>Desulfopila</taxon>
    </lineage>
</organism>
<feature type="transmembrane region" description="Helical" evidence="6">
    <location>
        <begin position="132"/>
        <end position="151"/>
    </location>
</feature>
<dbReference type="GO" id="GO:0005886">
    <property type="term" value="C:plasma membrane"/>
    <property type="evidence" value="ECO:0007669"/>
    <property type="project" value="UniProtKB-SubCell"/>
</dbReference>
<evidence type="ECO:0000256" key="6">
    <source>
        <dbReference type="SAM" id="Phobius"/>
    </source>
</evidence>
<feature type="transmembrane region" description="Helical" evidence="6">
    <location>
        <begin position="76"/>
        <end position="92"/>
    </location>
</feature>
<dbReference type="EMBL" id="FRFE01000038">
    <property type="protein sequence ID" value="SHO52654.1"/>
    <property type="molecule type" value="Genomic_DNA"/>
</dbReference>
<feature type="transmembrane region" description="Helical" evidence="6">
    <location>
        <begin position="281"/>
        <end position="302"/>
    </location>
</feature>
<keyword evidence="5 6" id="KW-0472">Membrane</keyword>
<dbReference type="PANTHER" id="PTHR43124">
    <property type="entry name" value="PURINE EFFLUX PUMP PBUE"/>
    <property type="match status" value="1"/>
</dbReference>
<dbReference type="SUPFAM" id="SSF103473">
    <property type="entry name" value="MFS general substrate transporter"/>
    <property type="match status" value="1"/>
</dbReference>
<feature type="transmembrane region" description="Helical" evidence="6">
    <location>
        <begin position="249"/>
        <end position="269"/>
    </location>
</feature>
<evidence type="ECO:0000259" key="7">
    <source>
        <dbReference type="PROSITE" id="PS50850"/>
    </source>
</evidence>
<dbReference type="AlphaFoldDB" id="A0A1M7YJ41"/>
<name>A0A1M7YJ41_9BACT</name>
<reference evidence="8 9" key="1">
    <citation type="submission" date="2016-12" db="EMBL/GenBank/DDBJ databases">
        <authorList>
            <person name="Song W.-J."/>
            <person name="Kurnit D.M."/>
        </authorList>
    </citation>
    <scope>NUCLEOTIDE SEQUENCE [LARGE SCALE GENOMIC DNA]</scope>
    <source>
        <strain evidence="8 9">DSM 18488</strain>
    </source>
</reference>
<dbReference type="GO" id="GO:0022857">
    <property type="term" value="F:transmembrane transporter activity"/>
    <property type="evidence" value="ECO:0007669"/>
    <property type="project" value="InterPro"/>
</dbReference>
<evidence type="ECO:0000256" key="2">
    <source>
        <dbReference type="ARBA" id="ARBA00022475"/>
    </source>
</evidence>
<dbReference type="STRING" id="1121416.SAMN02745220_04671"/>
<feature type="transmembrane region" description="Helical" evidence="6">
    <location>
        <begin position="308"/>
        <end position="330"/>
    </location>
</feature>
<accession>A0A1M7YJ41</accession>
<dbReference type="Pfam" id="PF07690">
    <property type="entry name" value="MFS_1"/>
    <property type="match status" value="1"/>
</dbReference>
<dbReference type="InterPro" id="IPR036259">
    <property type="entry name" value="MFS_trans_sf"/>
</dbReference>
<dbReference type="Gene3D" id="1.20.1250.20">
    <property type="entry name" value="MFS general substrate transporter like domains"/>
    <property type="match status" value="1"/>
</dbReference>
<feature type="transmembrane region" description="Helical" evidence="6">
    <location>
        <begin position="163"/>
        <end position="185"/>
    </location>
</feature>
<dbReference type="RefSeq" id="WP_073616211.1">
    <property type="nucleotide sequence ID" value="NZ_FRFE01000038.1"/>
</dbReference>
<sequence>MSRHFSSFLRVFGPFAAGYFLSYLFRVVNAVIAPDLIHDIGASSSQLGMLTATYFLTFAAFQLPLGILLDRFGPRRVEAMLLVVAAFGAFVFSRAETIWGLVCGRALIGFGVSACLMAAFKAYTMWFSRERWPLINGFQMAAGGLGALAATTPVEMILHYTDWRGLFAGLAALSLIISGLIVTLVPEKEIASVGDTDLRAQLGSVWEIFTNRDFLRIAPLATSSQATFLSIQGLWAGPWLTHVAGYDRAAVANILFLVALAMVGGFIVMGSLAARLARAGIKVATTAVVGMTLFMLFQLALVTNPDHFITLIWIGFGFFGTSGIISYAALNHSFPVHLAGRVSTAINLLVFVAAFGGQWFIGWLIDLLSPVGGQPAAPGFNWAFGLLLAAELLSLLWYLFGPVNKERVGSV</sequence>
<dbReference type="PANTHER" id="PTHR43124:SF3">
    <property type="entry name" value="CHLORAMPHENICOL EFFLUX PUMP RV0191"/>
    <property type="match status" value="1"/>
</dbReference>
<dbReference type="OrthoDB" id="5315372at2"/>
<dbReference type="Proteomes" id="UP000184603">
    <property type="component" value="Unassembled WGS sequence"/>
</dbReference>
<evidence type="ECO:0000256" key="4">
    <source>
        <dbReference type="ARBA" id="ARBA00022989"/>
    </source>
</evidence>
<feature type="transmembrane region" description="Helical" evidence="6">
    <location>
        <begin position="52"/>
        <end position="69"/>
    </location>
</feature>
<comment type="subcellular location">
    <subcellularLocation>
        <location evidence="1">Cell membrane</location>
        <topology evidence="1">Multi-pass membrane protein</topology>
    </subcellularLocation>
</comment>
<keyword evidence="3 6" id="KW-0812">Transmembrane</keyword>
<keyword evidence="9" id="KW-1185">Reference proteome</keyword>
<dbReference type="InterPro" id="IPR020846">
    <property type="entry name" value="MFS_dom"/>
</dbReference>
<dbReference type="InterPro" id="IPR050189">
    <property type="entry name" value="MFS_Efflux_Transporters"/>
</dbReference>
<evidence type="ECO:0000313" key="8">
    <source>
        <dbReference type="EMBL" id="SHO52654.1"/>
    </source>
</evidence>
<gene>
    <name evidence="8" type="ORF">SAMN02745220_04671</name>
</gene>
<evidence type="ECO:0000256" key="5">
    <source>
        <dbReference type="ARBA" id="ARBA00023136"/>
    </source>
</evidence>
<evidence type="ECO:0000256" key="3">
    <source>
        <dbReference type="ARBA" id="ARBA00022692"/>
    </source>
</evidence>
<dbReference type="PROSITE" id="PS50850">
    <property type="entry name" value="MFS"/>
    <property type="match status" value="1"/>
</dbReference>
<proteinExistence type="predicted"/>
<dbReference type="InterPro" id="IPR011701">
    <property type="entry name" value="MFS"/>
</dbReference>
<feature type="domain" description="Major facilitator superfamily (MFS) profile" evidence="7">
    <location>
        <begin position="6"/>
        <end position="406"/>
    </location>
</feature>